<evidence type="ECO:0000256" key="1">
    <source>
        <dbReference type="ARBA" id="ARBA00006484"/>
    </source>
</evidence>
<dbReference type="FunFam" id="3.40.50.720:FF:000097">
    <property type="entry name" value="SDR family oxidoreductase"/>
    <property type="match status" value="1"/>
</dbReference>
<dbReference type="AlphaFoldDB" id="A0A4V1N0P1"/>
<dbReference type="InterPro" id="IPR036291">
    <property type="entry name" value="NAD(P)-bd_dom_sf"/>
</dbReference>
<comment type="caution">
    <text evidence="5">The sequence shown here is derived from an EMBL/GenBank/DDBJ whole genome shotgun (WGS) entry which is preliminary data.</text>
</comment>
<proteinExistence type="inferred from homology"/>
<dbReference type="Pfam" id="PF13561">
    <property type="entry name" value="adh_short_C2"/>
    <property type="match status" value="1"/>
</dbReference>
<dbReference type="PANTHER" id="PTHR48107:SF16">
    <property type="entry name" value="NADPH-DEPENDENT ALDEHYDE REDUCTASE 1, CHLOROPLASTIC"/>
    <property type="match status" value="1"/>
</dbReference>
<gene>
    <name evidence="5" type="ORF">EPA99_17380</name>
</gene>
<evidence type="ECO:0000256" key="4">
    <source>
        <dbReference type="SAM" id="MobiDB-lite"/>
    </source>
</evidence>
<dbReference type="Proteomes" id="UP000289784">
    <property type="component" value="Unassembled WGS sequence"/>
</dbReference>
<dbReference type="PRINTS" id="PR00080">
    <property type="entry name" value="SDRFAMILY"/>
</dbReference>
<dbReference type="PROSITE" id="PS00061">
    <property type="entry name" value="ADH_SHORT"/>
    <property type="match status" value="1"/>
</dbReference>
<dbReference type="NCBIfam" id="NF004782">
    <property type="entry name" value="PRK06128.1"/>
    <property type="match status" value="1"/>
</dbReference>
<dbReference type="PRINTS" id="PR00081">
    <property type="entry name" value="GDHRDH"/>
</dbReference>
<evidence type="ECO:0000256" key="2">
    <source>
        <dbReference type="ARBA" id="ARBA00023002"/>
    </source>
</evidence>
<dbReference type="InterPro" id="IPR020904">
    <property type="entry name" value="Sc_DH/Rdtase_CS"/>
</dbReference>
<feature type="region of interest" description="Disordered" evidence="4">
    <location>
        <begin position="1"/>
        <end position="32"/>
    </location>
</feature>
<organism evidence="5 6">
    <name type="scientific">Pseudoxanthomonas composti</name>
    <dbReference type="NCBI Taxonomy" id="2137479"/>
    <lineage>
        <taxon>Bacteria</taxon>
        <taxon>Pseudomonadati</taxon>
        <taxon>Pseudomonadota</taxon>
        <taxon>Gammaproteobacteria</taxon>
        <taxon>Lysobacterales</taxon>
        <taxon>Lysobacteraceae</taxon>
        <taxon>Pseudoxanthomonas</taxon>
    </lineage>
</organism>
<dbReference type="GO" id="GO:0016614">
    <property type="term" value="F:oxidoreductase activity, acting on CH-OH group of donors"/>
    <property type="evidence" value="ECO:0007669"/>
    <property type="project" value="UniProtKB-ARBA"/>
</dbReference>
<dbReference type="PANTHER" id="PTHR48107">
    <property type="entry name" value="NADPH-DEPENDENT ALDEHYDE REDUCTASE-LIKE PROTEIN, CHLOROPLASTIC-RELATED"/>
    <property type="match status" value="1"/>
</dbReference>
<feature type="compositionally biased region" description="Polar residues" evidence="4">
    <location>
        <begin position="1"/>
        <end position="28"/>
    </location>
</feature>
<reference evidence="5 6" key="1">
    <citation type="submission" date="2019-01" db="EMBL/GenBank/DDBJ databases">
        <title>Pseudoxanthomonas composti sp. nov., isolated from compost.</title>
        <authorList>
            <person name="Yang G."/>
        </authorList>
    </citation>
    <scope>NUCLEOTIDE SEQUENCE [LARGE SCALE GENOMIC DNA]</scope>
    <source>
        <strain evidence="5 6">GSS15</strain>
    </source>
</reference>
<evidence type="ECO:0000313" key="5">
    <source>
        <dbReference type="EMBL" id="RXQ99897.1"/>
    </source>
</evidence>
<dbReference type="SUPFAM" id="SSF51735">
    <property type="entry name" value="NAD(P)-binding Rossmann-fold domains"/>
    <property type="match status" value="1"/>
</dbReference>
<dbReference type="OrthoDB" id="9809287at2"/>
<keyword evidence="6" id="KW-1185">Reference proteome</keyword>
<dbReference type="Gene3D" id="3.40.50.720">
    <property type="entry name" value="NAD(P)-binding Rossmann-like Domain"/>
    <property type="match status" value="1"/>
</dbReference>
<evidence type="ECO:0000256" key="3">
    <source>
        <dbReference type="ARBA" id="ARBA00067437"/>
    </source>
</evidence>
<dbReference type="RefSeq" id="WP_129472524.1">
    <property type="nucleotide sequence ID" value="NZ_SAWZ01000013.1"/>
</dbReference>
<accession>A0A4V1N0P1</accession>
<protein>
    <recommendedName>
        <fullName evidence="3">Uncharacterized oxidoreductase YghA</fullName>
    </recommendedName>
</protein>
<name>A0A4V1N0P1_9GAMM</name>
<evidence type="ECO:0000313" key="6">
    <source>
        <dbReference type="Proteomes" id="UP000289784"/>
    </source>
</evidence>
<sequence length="299" mass="31430">MSSANQYTMRNPLTQFPQPEFPGQTQEPPGTVHALEPAADHGEKTYVGFGRLAGRKALVTGADSGIGRATAIAFAREGADVALNYLPEEEADAAEVVQLIEAEGRKAIKLPGDLQDEAFCQRLVADAVQGLGGLDILANIAGKQTAVEDIADITTEQLDATYRTNVYSLFWICKAAIPHLPAGAAIINTGSIQSYQPSPNLLDYASTKAAIVNFTKSLAQQLASKGIRVNAVAPGPVWTPLQPSGGQPPEDIPSFGSETPLKRAGQPVEMAPLYVILASQESSYVTGEVFGATGGLLLS</sequence>
<dbReference type="InterPro" id="IPR002347">
    <property type="entry name" value="SDR_fam"/>
</dbReference>
<dbReference type="EMBL" id="SAWZ01000013">
    <property type="protein sequence ID" value="RXQ99897.1"/>
    <property type="molecule type" value="Genomic_DNA"/>
</dbReference>
<keyword evidence="2" id="KW-0560">Oxidoreductase</keyword>
<comment type="similarity">
    <text evidence="1">Belongs to the short-chain dehydrogenases/reductases (SDR) family.</text>
</comment>
<feature type="region of interest" description="Disordered" evidence="4">
    <location>
        <begin position="239"/>
        <end position="262"/>
    </location>
</feature>